<evidence type="ECO:0000256" key="4">
    <source>
        <dbReference type="ARBA" id="ARBA00022737"/>
    </source>
</evidence>
<dbReference type="Pfam" id="PF00084">
    <property type="entry name" value="Sushi"/>
    <property type="match status" value="1"/>
</dbReference>
<dbReference type="InterPro" id="IPR007110">
    <property type="entry name" value="Ig-like_dom"/>
</dbReference>
<dbReference type="InterPro" id="IPR052598">
    <property type="entry name" value="IgSF_CEA-related"/>
</dbReference>
<dbReference type="PANTHER" id="PTHR44337:SF8">
    <property type="entry name" value="IMMUNOGLOBULIN SUBTYPE DOMAIN-CONTAINING PROTEIN"/>
    <property type="match status" value="1"/>
</dbReference>
<evidence type="ECO:0000256" key="3">
    <source>
        <dbReference type="ARBA" id="ARBA00022729"/>
    </source>
</evidence>
<evidence type="ECO:0000256" key="6">
    <source>
        <dbReference type="ARBA" id="ARBA00023180"/>
    </source>
</evidence>
<feature type="domain" description="Ig-like" evidence="13">
    <location>
        <begin position="323"/>
        <end position="411"/>
    </location>
</feature>
<proteinExistence type="predicted"/>
<dbReference type="OrthoDB" id="40118at2759"/>
<feature type="chain" id="PRO_5029758214" description="Delta-like protein" evidence="12">
    <location>
        <begin position="23"/>
        <end position="705"/>
    </location>
</feature>
<keyword evidence="2 9" id="KW-0245">EGF-like domain</keyword>
<feature type="compositionally biased region" description="Pro residues" evidence="10">
    <location>
        <begin position="696"/>
        <end position="705"/>
    </location>
</feature>
<dbReference type="Pfam" id="PF01414">
    <property type="entry name" value="DSL"/>
    <property type="match status" value="1"/>
</dbReference>
<dbReference type="InterPro" id="IPR036179">
    <property type="entry name" value="Ig-like_dom_sf"/>
</dbReference>
<dbReference type="SMART" id="SM00408">
    <property type="entry name" value="IGc2"/>
    <property type="match status" value="1"/>
</dbReference>
<dbReference type="Gene3D" id="2.60.40.10">
    <property type="entry name" value="Immunoglobulins"/>
    <property type="match status" value="3"/>
</dbReference>
<dbReference type="GO" id="GO:0007154">
    <property type="term" value="P:cell communication"/>
    <property type="evidence" value="ECO:0007669"/>
    <property type="project" value="InterPro"/>
</dbReference>
<keyword evidence="7" id="KW-0393">Immunoglobulin domain</keyword>
<dbReference type="InterPro" id="IPR000436">
    <property type="entry name" value="Sushi_SCR_CCP_dom"/>
</dbReference>
<evidence type="ECO:0000256" key="11">
    <source>
        <dbReference type="SAM" id="Phobius"/>
    </source>
</evidence>
<evidence type="ECO:0000256" key="1">
    <source>
        <dbReference type="ARBA" id="ARBA00022473"/>
    </source>
</evidence>
<comment type="function">
    <text evidence="9">Putative Notch ligand involved in the mediation of Notch signaling.</text>
</comment>
<keyword evidence="5 8" id="KW-1015">Disulfide bond</keyword>
<evidence type="ECO:0000313" key="16">
    <source>
        <dbReference type="Proteomes" id="UP000594262"/>
    </source>
</evidence>
<feature type="region of interest" description="Disordered" evidence="10">
    <location>
        <begin position="663"/>
        <end position="705"/>
    </location>
</feature>
<feature type="compositionally biased region" description="Polar residues" evidence="10">
    <location>
        <begin position="666"/>
        <end position="679"/>
    </location>
</feature>
<feature type="disulfide bond" evidence="8">
    <location>
        <begin position="194"/>
        <end position="206"/>
    </location>
</feature>
<dbReference type="Gene3D" id="2.10.70.10">
    <property type="entry name" value="Complement Module, domain 1"/>
    <property type="match status" value="1"/>
</dbReference>
<evidence type="ECO:0000256" key="9">
    <source>
        <dbReference type="RuleBase" id="RU280815"/>
    </source>
</evidence>
<keyword evidence="4 9" id="KW-0677">Repeat</keyword>
<evidence type="ECO:0000256" key="7">
    <source>
        <dbReference type="ARBA" id="ARBA00023319"/>
    </source>
</evidence>
<keyword evidence="9 11" id="KW-0812">Transmembrane</keyword>
<evidence type="ECO:0000256" key="10">
    <source>
        <dbReference type="SAM" id="MobiDB-lite"/>
    </source>
</evidence>
<dbReference type="SMART" id="SM00051">
    <property type="entry name" value="DSL"/>
    <property type="match status" value="1"/>
</dbReference>
<feature type="domain" description="Ig-like" evidence="13">
    <location>
        <begin position="231"/>
        <end position="316"/>
    </location>
</feature>
<dbReference type="GO" id="GO:0016020">
    <property type="term" value="C:membrane"/>
    <property type="evidence" value="ECO:0007669"/>
    <property type="project" value="UniProtKB-SubCell"/>
</dbReference>
<dbReference type="Proteomes" id="UP000594262">
    <property type="component" value="Unplaced"/>
</dbReference>
<evidence type="ECO:0000256" key="5">
    <source>
        <dbReference type="ARBA" id="ARBA00023157"/>
    </source>
</evidence>
<keyword evidence="3 9" id="KW-0732">Signal</keyword>
<reference evidence="15" key="1">
    <citation type="submission" date="2021-01" db="UniProtKB">
        <authorList>
            <consortium name="EnsemblMetazoa"/>
        </authorList>
    </citation>
    <scope>IDENTIFICATION</scope>
</reference>
<comment type="subcellular location">
    <subcellularLocation>
        <location evidence="9">Membrane</location>
        <topology evidence="9">Single-pass type I membrane protein</topology>
    </subcellularLocation>
</comment>
<feature type="transmembrane region" description="Helical" evidence="11">
    <location>
        <begin position="627"/>
        <end position="647"/>
    </location>
</feature>
<keyword evidence="16" id="KW-1185">Reference proteome</keyword>
<dbReference type="InterPro" id="IPR003599">
    <property type="entry name" value="Ig_sub"/>
</dbReference>
<feature type="signal peptide" evidence="12">
    <location>
        <begin position="1"/>
        <end position="22"/>
    </location>
</feature>
<dbReference type="SUPFAM" id="SSF48726">
    <property type="entry name" value="Immunoglobulin"/>
    <property type="match status" value="2"/>
</dbReference>
<dbReference type="Gene3D" id="2.10.25.140">
    <property type="match status" value="1"/>
</dbReference>
<evidence type="ECO:0000256" key="12">
    <source>
        <dbReference type="SAM" id="SignalP"/>
    </source>
</evidence>
<evidence type="ECO:0000256" key="2">
    <source>
        <dbReference type="ARBA" id="ARBA00022536"/>
    </source>
</evidence>
<keyword evidence="9 11" id="KW-1133">Transmembrane helix</keyword>
<feature type="compositionally biased region" description="Basic and acidic residues" evidence="10">
    <location>
        <begin position="684"/>
        <end position="694"/>
    </location>
</feature>
<protein>
    <recommendedName>
        <fullName evidence="9">Delta-like protein</fullName>
    </recommendedName>
</protein>
<evidence type="ECO:0000259" key="14">
    <source>
        <dbReference type="PROSITE" id="PS51051"/>
    </source>
</evidence>
<dbReference type="InterPro" id="IPR003598">
    <property type="entry name" value="Ig_sub2"/>
</dbReference>
<sequence length="705" mass="79827">MFKLKELFVCFMCVLNVEFISSKTILEVDFVKFTEIHYSYGHGEFCCESYDYDECKDGGHCCKDICQHYFKFCVQPITNDVSDESCVTTGVLTPNETYTMLKDRVNTPNPWQIVLEKPIEQFNFNLEVYDKNVLSSYLLYESRSLIDIDTTTVARTSSKWIERSYNKTNRGEYLFHFRSYCAPNYYNQTCDVYCKAQRESSGSYRCHNETGAIICLDGWSGKNCDKGMSVPELSTQSITFNQTDFESGTAITLKCTSVSNPSPSYHWFKDGTPVAISNTTLSFFVLTNSTVDDSGSYTCESRNGLANMTSNSIDLHIWEIHKPTITSSKTLLNNSFINYQSNVTLTCSNNGNAPGSVQYQWIDLGNNNDVISNQSTLTISADERDSVFEFGCQTTQKHILLNSDPLKFKVTWLDEPQLSISQSAYNFKITCSSLGYPKPTYHWYINNTKVIETNSSSLWLPNAVLKDGHNGIKCASQNPFGLKMVAREEILSYKDESAAKKPCTNTSALGTNTRIVNRAKSYQDGDVIMFECDQGYYFENKSSQAMVARCVDGEFILDGSIKNECLKDYCKLSPCKYEGQICISSRFGGARCICEQTWEYDNMSGKCFLPRVKTLEDDVQTFEISTIVLAVVVLLLILLVLVLMCCFKRKRNADAQRNYARHTDDNVQTTPNNFQNNAFTFEGNEMKERKEEGSPRSPPPDYASA</sequence>
<dbReference type="PANTHER" id="PTHR44337">
    <property type="entry name" value="CARCINOEMBRYONIC ANTIGEN-RELATED CELL ADHESION MOLECULE 8"/>
    <property type="match status" value="1"/>
</dbReference>
<dbReference type="PROSITE" id="PS50835">
    <property type="entry name" value="IG_LIKE"/>
    <property type="match status" value="3"/>
</dbReference>
<dbReference type="AlphaFoldDB" id="A0A7M5WWE4"/>
<dbReference type="Gene3D" id="2.60.40.3510">
    <property type="match status" value="1"/>
</dbReference>
<feature type="domain" description="DSL" evidence="14">
    <location>
        <begin position="179"/>
        <end position="224"/>
    </location>
</feature>
<evidence type="ECO:0000259" key="13">
    <source>
        <dbReference type="PROSITE" id="PS50835"/>
    </source>
</evidence>
<organism evidence="15 16">
    <name type="scientific">Clytia hemisphaerica</name>
    <dbReference type="NCBI Taxonomy" id="252671"/>
    <lineage>
        <taxon>Eukaryota</taxon>
        <taxon>Metazoa</taxon>
        <taxon>Cnidaria</taxon>
        <taxon>Hydrozoa</taxon>
        <taxon>Hydroidolina</taxon>
        <taxon>Leptothecata</taxon>
        <taxon>Obeliida</taxon>
        <taxon>Clytiidae</taxon>
        <taxon>Clytia</taxon>
    </lineage>
</organism>
<dbReference type="InterPro" id="IPR001774">
    <property type="entry name" value="DSL"/>
</dbReference>
<evidence type="ECO:0000313" key="15">
    <source>
        <dbReference type="EnsemblMetazoa" id="CLYHEMP013868.3"/>
    </source>
</evidence>
<accession>A0A7M5WWE4</accession>
<evidence type="ECO:0000256" key="8">
    <source>
        <dbReference type="PROSITE-ProRule" id="PRU00377"/>
    </source>
</evidence>
<keyword evidence="9 11" id="KW-0472">Membrane</keyword>
<dbReference type="PROSITE" id="PS51051">
    <property type="entry name" value="DSL"/>
    <property type="match status" value="1"/>
</dbReference>
<keyword evidence="6" id="KW-0325">Glycoprotein</keyword>
<name>A0A7M5WWE4_9CNID</name>
<keyword evidence="1 9" id="KW-0217">Developmental protein</keyword>
<dbReference type="EnsemblMetazoa" id="CLYHEMT013868.3">
    <property type="protein sequence ID" value="CLYHEMP013868.3"/>
    <property type="gene ID" value="CLYHEMG013868"/>
</dbReference>
<feature type="disulfide bond" evidence="8">
    <location>
        <begin position="215"/>
        <end position="224"/>
    </location>
</feature>
<dbReference type="Pfam" id="PF13895">
    <property type="entry name" value="Ig_2"/>
    <property type="match status" value="1"/>
</dbReference>
<feature type="disulfide bond" evidence="8">
    <location>
        <begin position="181"/>
        <end position="190"/>
    </location>
</feature>
<dbReference type="SMART" id="SM00409">
    <property type="entry name" value="IG"/>
    <property type="match status" value="2"/>
</dbReference>
<dbReference type="InterPro" id="IPR013783">
    <property type="entry name" value="Ig-like_fold"/>
</dbReference>
<feature type="domain" description="Ig-like" evidence="13">
    <location>
        <begin position="416"/>
        <end position="492"/>
    </location>
</feature>